<dbReference type="InterPro" id="IPR036779">
    <property type="entry name" value="LysM_dom_sf"/>
</dbReference>
<dbReference type="InterPro" id="IPR023346">
    <property type="entry name" value="Lysozyme-like_dom_sf"/>
</dbReference>
<protein>
    <submittedName>
        <fullName evidence="2">LysM peptidoglycan-binding domain-containing protein</fullName>
    </submittedName>
</protein>
<evidence type="ECO:0000259" key="1">
    <source>
        <dbReference type="PROSITE" id="PS51782"/>
    </source>
</evidence>
<sequence length="518" mass="58394">MKTKLSLLASTVLLVMGCQSTKPETTLSTNNETPVVKTPAKPKNQQVTTLADIEQDMAEVNDVWQRIRNGMQLDIADKALINQYRQWYIDNPRHLEIISQRAEPFLYFILEEVEKRNLPTELALLPIIESSFNVTAYSHMHASGIWQLTLPTATTFKVKNNWWYDGRRDVRASTIAALDLLEYLYNKMDHNWIYAIAAYNSGEGRVFNAIKRNKLKGKPTNFWKLHLPKETAHYVPQLLALADAVKNASEYGINLNPIDNQPKIAIVDIGSQLDLKLAAEMANISVDELKALNPGLLRWATPPNGPHFLTIPFESKSAFNQKLAALSPDSRMNWLRYKIKPGDSLSVIARNYNTPISMIRSSNGIKGNNIIAGKYLIIPVAATDSEIANLASEQTLTKSTHKKSSQTANIYIVKSGDNLWDIARSNDVSVKQLTKWNKLNQKQLLKIGQKLVIYPNEFINYDSLSANVINYKVKSGDSLARIAARYNVSVNELVQWNSLNKNNYLQPGQMLKLLVSKT</sequence>
<dbReference type="PROSITE" id="PS51782">
    <property type="entry name" value="LYSM"/>
    <property type="match status" value="3"/>
</dbReference>
<dbReference type="InterPro" id="IPR018392">
    <property type="entry name" value="LysM"/>
</dbReference>
<dbReference type="CDD" id="cd00118">
    <property type="entry name" value="LysM"/>
    <property type="match status" value="3"/>
</dbReference>
<dbReference type="Gene3D" id="3.10.350.10">
    <property type="entry name" value="LysM domain"/>
    <property type="match status" value="3"/>
</dbReference>
<keyword evidence="3" id="KW-1185">Reference proteome</keyword>
<dbReference type="PROSITE" id="PS51257">
    <property type="entry name" value="PROKAR_LIPOPROTEIN"/>
    <property type="match status" value="1"/>
</dbReference>
<feature type="domain" description="LysM" evidence="1">
    <location>
        <begin position="469"/>
        <end position="513"/>
    </location>
</feature>
<comment type="caution">
    <text evidence="2">The sequence shown here is derived from an EMBL/GenBank/DDBJ whole genome shotgun (WGS) entry which is preliminary data.</text>
</comment>
<dbReference type="SUPFAM" id="SSF53955">
    <property type="entry name" value="Lysozyme-like"/>
    <property type="match status" value="1"/>
</dbReference>
<dbReference type="SMART" id="SM00257">
    <property type="entry name" value="LysM"/>
    <property type="match status" value="3"/>
</dbReference>
<dbReference type="SUPFAM" id="SSF54106">
    <property type="entry name" value="LysM domain"/>
    <property type="match status" value="3"/>
</dbReference>
<evidence type="ECO:0000313" key="2">
    <source>
        <dbReference type="EMBL" id="MCL1142573.1"/>
    </source>
</evidence>
<dbReference type="Pfam" id="PF01464">
    <property type="entry name" value="SLT"/>
    <property type="match status" value="1"/>
</dbReference>
<name>A0A9X1ZR52_9GAMM</name>
<dbReference type="AlphaFoldDB" id="A0A9X1ZR52"/>
<dbReference type="RefSeq" id="WP_248995250.1">
    <property type="nucleotide sequence ID" value="NZ_JAKIKP010000004.1"/>
</dbReference>
<reference evidence="2" key="1">
    <citation type="submission" date="2022-01" db="EMBL/GenBank/DDBJ databases">
        <title>Whole genome-based taxonomy of the Shewanellaceae.</title>
        <authorList>
            <person name="Martin-Rodriguez A.J."/>
        </authorList>
    </citation>
    <scope>NUCLEOTIDE SEQUENCE</scope>
    <source>
        <strain evidence="2">DSM 16422</strain>
    </source>
</reference>
<dbReference type="PANTHER" id="PTHR33734:SF22">
    <property type="entry name" value="MEMBRANE-BOUND LYTIC MUREIN TRANSGLYCOSYLASE D"/>
    <property type="match status" value="1"/>
</dbReference>
<dbReference type="CDD" id="cd16894">
    <property type="entry name" value="MltD-like"/>
    <property type="match status" value="1"/>
</dbReference>
<dbReference type="GO" id="GO:0008932">
    <property type="term" value="F:lytic endotransglycosylase activity"/>
    <property type="evidence" value="ECO:0007669"/>
    <property type="project" value="TreeGrafter"/>
</dbReference>
<dbReference type="Pfam" id="PF01476">
    <property type="entry name" value="LysM"/>
    <property type="match status" value="3"/>
</dbReference>
<organism evidence="2 3">
    <name type="scientific">Shewanella gaetbuli</name>
    <dbReference type="NCBI Taxonomy" id="220752"/>
    <lineage>
        <taxon>Bacteria</taxon>
        <taxon>Pseudomonadati</taxon>
        <taxon>Pseudomonadota</taxon>
        <taxon>Gammaproteobacteria</taxon>
        <taxon>Alteromonadales</taxon>
        <taxon>Shewanellaceae</taxon>
        <taxon>Shewanella</taxon>
    </lineage>
</organism>
<dbReference type="Gene3D" id="1.10.530.10">
    <property type="match status" value="1"/>
</dbReference>
<proteinExistence type="predicted"/>
<evidence type="ECO:0000313" key="3">
    <source>
        <dbReference type="Proteomes" id="UP001139333"/>
    </source>
</evidence>
<feature type="domain" description="LysM" evidence="1">
    <location>
        <begin position="409"/>
        <end position="453"/>
    </location>
</feature>
<dbReference type="InterPro" id="IPR008258">
    <property type="entry name" value="Transglycosylase_SLT_dom_1"/>
</dbReference>
<accession>A0A9X1ZR52</accession>
<dbReference type="Proteomes" id="UP001139333">
    <property type="component" value="Unassembled WGS sequence"/>
</dbReference>
<dbReference type="EMBL" id="JAKIKP010000004">
    <property type="protein sequence ID" value="MCL1142573.1"/>
    <property type="molecule type" value="Genomic_DNA"/>
</dbReference>
<feature type="domain" description="LysM" evidence="1">
    <location>
        <begin position="335"/>
        <end position="378"/>
    </location>
</feature>
<gene>
    <name evidence="2" type="ORF">L2672_07725</name>
</gene>
<dbReference type="PANTHER" id="PTHR33734">
    <property type="entry name" value="LYSM DOMAIN-CONTAINING GPI-ANCHORED PROTEIN 2"/>
    <property type="match status" value="1"/>
</dbReference>